<protein>
    <submittedName>
        <fullName evidence="1">Uncharacterized protein</fullName>
    </submittedName>
</protein>
<accession>A0A9W8K0G3</accession>
<sequence length="232" mass="25202">MGYDWSEAALSLLGNSGGSSSGLDEVTQQLAKINQQLQGIQNSLADLAICLVLVEVDPYVTNLLAMQTLMTTYIAEAPNQPTATTQADIDQLVVQIKQSAYQDALGIYNAMTQGDDPAHEGLQFQFQTLYQTGMDALALYGSIKSFAMKYLVVTRTGATLLVLASKATKDVALQQLDDDVSLWTQPWNDSLQKVPSLGGTSLRIILEAKNGRFSIFSCKITLCRGTRMECFG</sequence>
<gene>
    <name evidence="1" type="ORF">NLJ89_g9500</name>
</gene>
<dbReference type="AlphaFoldDB" id="A0A9W8K0G3"/>
<evidence type="ECO:0000313" key="1">
    <source>
        <dbReference type="EMBL" id="KAJ3501080.1"/>
    </source>
</evidence>
<organism evidence="1 2">
    <name type="scientific">Agrocybe chaxingu</name>
    <dbReference type="NCBI Taxonomy" id="84603"/>
    <lineage>
        <taxon>Eukaryota</taxon>
        <taxon>Fungi</taxon>
        <taxon>Dikarya</taxon>
        <taxon>Basidiomycota</taxon>
        <taxon>Agaricomycotina</taxon>
        <taxon>Agaricomycetes</taxon>
        <taxon>Agaricomycetidae</taxon>
        <taxon>Agaricales</taxon>
        <taxon>Agaricineae</taxon>
        <taxon>Strophariaceae</taxon>
        <taxon>Agrocybe</taxon>
    </lineage>
</organism>
<reference evidence="1" key="1">
    <citation type="submission" date="2022-07" db="EMBL/GenBank/DDBJ databases">
        <title>Genome Sequence of Agrocybe chaxingu.</title>
        <authorList>
            <person name="Buettner E."/>
        </authorList>
    </citation>
    <scope>NUCLEOTIDE SEQUENCE</scope>
    <source>
        <strain evidence="1">MP-N11</strain>
    </source>
</reference>
<proteinExistence type="predicted"/>
<dbReference type="OrthoDB" id="10624412at2759"/>
<keyword evidence="2" id="KW-1185">Reference proteome</keyword>
<evidence type="ECO:0000313" key="2">
    <source>
        <dbReference type="Proteomes" id="UP001148786"/>
    </source>
</evidence>
<comment type="caution">
    <text evidence="1">The sequence shown here is derived from an EMBL/GenBank/DDBJ whole genome shotgun (WGS) entry which is preliminary data.</text>
</comment>
<dbReference type="EMBL" id="JANKHO010001494">
    <property type="protein sequence ID" value="KAJ3501080.1"/>
    <property type="molecule type" value="Genomic_DNA"/>
</dbReference>
<dbReference type="Proteomes" id="UP001148786">
    <property type="component" value="Unassembled WGS sequence"/>
</dbReference>
<name>A0A9W8K0G3_9AGAR</name>